<dbReference type="FunFam" id="1.20.140.10:FF:000015">
    <property type="entry name" value="Acyl-coenzyme A oxidase"/>
    <property type="match status" value="1"/>
</dbReference>
<dbReference type="OrthoDB" id="538336at2759"/>
<dbReference type="GO" id="GO:0033540">
    <property type="term" value="P:fatty acid beta-oxidation using acyl-CoA oxidase"/>
    <property type="evidence" value="ECO:0007669"/>
    <property type="project" value="TreeGrafter"/>
</dbReference>
<evidence type="ECO:0000256" key="3">
    <source>
        <dbReference type="ARBA" id="ARBA00004275"/>
    </source>
</evidence>
<dbReference type="InterPro" id="IPR037069">
    <property type="entry name" value="AcylCoA_DH/ox_N_sf"/>
</dbReference>
<keyword evidence="11" id="KW-0576">Peroxisome</keyword>
<dbReference type="InterPro" id="IPR055060">
    <property type="entry name" value="ACOX_C_alpha1"/>
</dbReference>
<keyword evidence="6 12" id="KW-0285">Flavoprotein</keyword>
<feature type="domain" description="Acyl-CoA oxidase C-terminal" evidence="15">
    <location>
        <begin position="506"/>
        <end position="677"/>
    </location>
</feature>
<evidence type="ECO:0000256" key="8">
    <source>
        <dbReference type="ARBA" id="ARBA00022832"/>
    </source>
</evidence>
<evidence type="ECO:0000256" key="10">
    <source>
        <dbReference type="ARBA" id="ARBA00023098"/>
    </source>
</evidence>
<keyword evidence="9" id="KW-0560">Oxidoreductase</keyword>
<dbReference type="AlphaFoldDB" id="A0A0G2HRY0"/>
<dbReference type="Gene3D" id="1.10.540.10">
    <property type="entry name" value="Acyl-CoA dehydrogenase/oxidase, N-terminal domain"/>
    <property type="match status" value="1"/>
</dbReference>
<dbReference type="PIRSF" id="PIRSF000168">
    <property type="entry name" value="Acyl-CoA_oxidase"/>
    <property type="match status" value="1"/>
</dbReference>
<evidence type="ECO:0000259" key="16">
    <source>
        <dbReference type="Pfam" id="PF14749"/>
    </source>
</evidence>
<evidence type="ECO:0000256" key="12">
    <source>
        <dbReference type="PIRNR" id="PIRNR000168"/>
    </source>
</evidence>
<feature type="domain" description="Acyl-coenzyme A oxidase N-terminal" evidence="16">
    <location>
        <begin position="33"/>
        <end position="146"/>
    </location>
</feature>
<dbReference type="Pfam" id="PF14749">
    <property type="entry name" value="Acyl-CoA_ox_N"/>
    <property type="match status" value="1"/>
</dbReference>
<evidence type="ECO:0000256" key="6">
    <source>
        <dbReference type="ARBA" id="ARBA00022630"/>
    </source>
</evidence>
<evidence type="ECO:0000256" key="2">
    <source>
        <dbReference type="ARBA" id="ARBA00001974"/>
    </source>
</evidence>
<keyword evidence="7 12" id="KW-0274">FAD</keyword>
<feature type="binding site" evidence="14">
    <location>
        <position position="152"/>
    </location>
    <ligand>
        <name>FAD</name>
        <dbReference type="ChEBI" id="CHEBI:57692"/>
    </ligand>
</feature>
<dbReference type="Gene3D" id="1.20.140.10">
    <property type="entry name" value="Butyryl-CoA Dehydrogenase, subunit A, domain 3"/>
    <property type="match status" value="2"/>
</dbReference>
<dbReference type="Pfam" id="PF01756">
    <property type="entry name" value="ACOX"/>
    <property type="match status" value="1"/>
</dbReference>
<evidence type="ECO:0000313" key="18">
    <source>
        <dbReference type="EMBL" id="KKZ60788.1"/>
    </source>
</evidence>
<dbReference type="Gene3D" id="2.40.110.10">
    <property type="entry name" value="Butyryl-CoA Dehydrogenase, subunit A, domain 2"/>
    <property type="match status" value="1"/>
</dbReference>
<evidence type="ECO:0000256" key="7">
    <source>
        <dbReference type="ARBA" id="ARBA00022827"/>
    </source>
</evidence>
<dbReference type="GO" id="GO:0005777">
    <property type="term" value="C:peroxisome"/>
    <property type="evidence" value="ECO:0007669"/>
    <property type="project" value="UniProtKB-SubCell"/>
</dbReference>
<comment type="caution">
    <text evidence="18">The sequence shown here is derived from an EMBL/GenBank/DDBJ whole genome shotgun (WGS) entry which is preliminary data.</text>
</comment>
<comment type="catalytic activity">
    <reaction evidence="1">
        <text>a 2,3-saturated acyl-CoA + O2 = a (2E)-enoyl-CoA + H2O2</text>
        <dbReference type="Rhea" id="RHEA:38959"/>
        <dbReference type="ChEBI" id="CHEBI:15379"/>
        <dbReference type="ChEBI" id="CHEBI:16240"/>
        <dbReference type="ChEBI" id="CHEBI:58856"/>
        <dbReference type="ChEBI" id="CHEBI:65111"/>
        <dbReference type="EC" id="1.3.3.6"/>
    </reaction>
</comment>
<sequence>MAKKGDFSAALKPAAPDGATILANERARSSIPVEEFSRYLLTPEYIDQQNRILKVLESDPLFKKTNQANLARPDLYKLALARGKRIRQLKDKFGWDDDEYQMAASLCDDVLPYYLHTAMFMTTVFQQGSEAQKAYWTPKLEAWQVIGAYAQTELGHGSNVRGLELEAKWDPTTKEFVLHSPHLTASKWWNGTLGRTANYVIAIAQLLLPIPGSAVETKYKNYGPHPFIVQVRDMKTHQPPKSILVGDIGPKYGYNSMDNGYLLFNQHRVPHDAMLAGYSRVDPETGEYIKPKNPEVVYGTMTHVRAKLVMEARLALARAVTVAVRYLSIRRQFKDKDAPEDTALEINVLDYPTVQFRILPLLATTFALHYSGKAMGELYERTRKDIEKGGDFATLAELHSTSSGLKSLCTDISANGIETCRRAMGGHGFGGGSGLVQLNNNYLAKPTVEGDNYMITQQVARYLIKKVRELSQTANSRATTRTEESLKTFLDSKDRKRNFSVLQNDEDIVRAFEWRAASLSFKAYEKREIQKQPWNSLLIDFYRLSRAHSQSILVINFYNAIKNDTANNNNIPSAQTHEVLWDLFRLFALSTMEAEAREFYSCGAVSNEDLDAVTTRVFDLMQRIRPHAIRLVDAWAIPDFLLNSALGRYDGKVYEELFELAHRQNPLNEITFNPDYRTDELVLGSGDAGHILSKL</sequence>
<dbReference type="InterPro" id="IPR046373">
    <property type="entry name" value="Acyl-CoA_Oxase/DH_mid-dom_sf"/>
</dbReference>
<dbReference type="EMBL" id="LCZI01001434">
    <property type="protein sequence ID" value="KKZ60788.1"/>
    <property type="molecule type" value="Genomic_DNA"/>
</dbReference>
<dbReference type="Pfam" id="PF22924">
    <property type="entry name" value="ACOX_C_alpha1"/>
    <property type="match status" value="1"/>
</dbReference>
<dbReference type="PANTHER" id="PTHR10909">
    <property type="entry name" value="ELECTRON TRANSPORT OXIDOREDUCTASE"/>
    <property type="match status" value="1"/>
</dbReference>
<evidence type="ECO:0000256" key="5">
    <source>
        <dbReference type="ARBA" id="ARBA00006288"/>
    </source>
</evidence>
<evidence type="ECO:0000256" key="14">
    <source>
        <dbReference type="PIRSR" id="PIRSR000168-2"/>
    </source>
</evidence>
<evidence type="ECO:0000256" key="13">
    <source>
        <dbReference type="PIRSR" id="PIRSR000168-1"/>
    </source>
</evidence>
<dbReference type="FunFam" id="2.40.110.10:FF:000003">
    <property type="entry name" value="Acyl-coenzyme A oxidase"/>
    <property type="match status" value="1"/>
</dbReference>
<comment type="similarity">
    <text evidence="5 12">Belongs to the acyl-CoA oxidase family.</text>
</comment>
<dbReference type="Proteomes" id="UP000034164">
    <property type="component" value="Unassembled WGS sequence"/>
</dbReference>
<dbReference type="InterPro" id="IPR036250">
    <property type="entry name" value="AcylCo_DH-like_C"/>
</dbReference>
<dbReference type="GO" id="GO:0003997">
    <property type="term" value="F:acyl-CoA oxidase activity"/>
    <property type="evidence" value="ECO:0007669"/>
    <property type="project" value="UniProtKB-EC"/>
</dbReference>
<feature type="active site" description="Proton acceptor" evidence="13">
    <location>
        <position position="449"/>
    </location>
</feature>
<accession>A0A0G2HRY0</accession>
<dbReference type="FunFam" id="1.20.140.10:FF:000013">
    <property type="entry name" value="Acyl-coenzyme A oxidase"/>
    <property type="match status" value="1"/>
</dbReference>
<dbReference type="InterPro" id="IPR002655">
    <property type="entry name" value="Acyl-CoA_oxidase_C"/>
</dbReference>
<comment type="cofactor">
    <cofactor evidence="2">
        <name>FAD</name>
        <dbReference type="ChEBI" id="CHEBI:57692"/>
    </cofactor>
</comment>
<comment type="subcellular location">
    <subcellularLocation>
        <location evidence="3">Peroxisome</location>
    </subcellularLocation>
</comment>
<keyword evidence="10" id="KW-0443">Lipid metabolism</keyword>
<evidence type="ECO:0000259" key="17">
    <source>
        <dbReference type="Pfam" id="PF22924"/>
    </source>
</evidence>
<evidence type="ECO:0000256" key="11">
    <source>
        <dbReference type="ARBA" id="ARBA00023140"/>
    </source>
</evidence>
<comment type="pathway">
    <text evidence="4">Lipid metabolism; peroxisomal fatty acid beta-oxidation.</text>
</comment>
<dbReference type="GO" id="GO:0005504">
    <property type="term" value="F:fatty acid binding"/>
    <property type="evidence" value="ECO:0007669"/>
    <property type="project" value="TreeGrafter"/>
</dbReference>
<feature type="binding site" evidence="14">
    <location>
        <position position="191"/>
    </location>
    <ligand>
        <name>FAD</name>
        <dbReference type="ChEBI" id="CHEBI:57692"/>
    </ligand>
</feature>
<organism evidence="18 19">
    <name type="scientific">[Emmonsia] crescens</name>
    <dbReference type="NCBI Taxonomy" id="73230"/>
    <lineage>
        <taxon>Eukaryota</taxon>
        <taxon>Fungi</taxon>
        <taxon>Dikarya</taxon>
        <taxon>Ascomycota</taxon>
        <taxon>Pezizomycotina</taxon>
        <taxon>Eurotiomycetes</taxon>
        <taxon>Eurotiomycetidae</taxon>
        <taxon>Onygenales</taxon>
        <taxon>Ajellomycetaceae</taxon>
        <taxon>Emergomyces</taxon>
    </lineage>
</organism>
<dbReference type="PANTHER" id="PTHR10909:SF250">
    <property type="entry name" value="PEROXISOMAL ACYL-COENZYME A OXIDASE 1"/>
    <property type="match status" value="1"/>
</dbReference>
<name>A0A0G2HRY0_9EURO</name>
<evidence type="ECO:0000259" key="15">
    <source>
        <dbReference type="Pfam" id="PF01756"/>
    </source>
</evidence>
<evidence type="ECO:0000256" key="4">
    <source>
        <dbReference type="ARBA" id="ARBA00004846"/>
    </source>
</evidence>
<dbReference type="GO" id="GO:0055088">
    <property type="term" value="P:lipid homeostasis"/>
    <property type="evidence" value="ECO:0007669"/>
    <property type="project" value="TreeGrafter"/>
</dbReference>
<evidence type="ECO:0000256" key="9">
    <source>
        <dbReference type="ARBA" id="ARBA00023002"/>
    </source>
</evidence>
<dbReference type="SUPFAM" id="SSF56645">
    <property type="entry name" value="Acyl-CoA dehydrogenase NM domain-like"/>
    <property type="match status" value="1"/>
</dbReference>
<evidence type="ECO:0000313" key="19">
    <source>
        <dbReference type="Proteomes" id="UP000034164"/>
    </source>
</evidence>
<dbReference type="InterPro" id="IPR012258">
    <property type="entry name" value="Acyl-CoA_oxidase"/>
</dbReference>
<feature type="domain" description="Acyl-CoA oxidase C-alpha1" evidence="17">
    <location>
        <begin position="298"/>
        <end position="464"/>
    </location>
</feature>
<dbReference type="SUPFAM" id="SSF47203">
    <property type="entry name" value="Acyl-CoA dehydrogenase C-terminal domain-like"/>
    <property type="match status" value="2"/>
</dbReference>
<evidence type="ECO:0000256" key="1">
    <source>
        <dbReference type="ARBA" id="ARBA00001201"/>
    </source>
</evidence>
<dbReference type="VEuPathDB" id="FungiDB:EMCG_04529"/>
<reference evidence="19" key="1">
    <citation type="journal article" date="2015" name="PLoS Genet.">
        <title>The dynamic genome and transcriptome of the human fungal pathogen Blastomyces and close relative Emmonsia.</title>
        <authorList>
            <person name="Munoz J.F."/>
            <person name="Gauthier G.M."/>
            <person name="Desjardins C.A."/>
            <person name="Gallo J.E."/>
            <person name="Holder J."/>
            <person name="Sullivan T.D."/>
            <person name="Marty A.J."/>
            <person name="Carmen J.C."/>
            <person name="Chen Z."/>
            <person name="Ding L."/>
            <person name="Gujja S."/>
            <person name="Magrini V."/>
            <person name="Misas E."/>
            <person name="Mitreva M."/>
            <person name="Priest M."/>
            <person name="Saif S."/>
            <person name="Whiston E.A."/>
            <person name="Young S."/>
            <person name="Zeng Q."/>
            <person name="Goldman W.E."/>
            <person name="Mardis E.R."/>
            <person name="Taylor J.W."/>
            <person name="McEwen J.G."/>
            <person name="Clay O.K."/>
            <person name="Klein B.S."/>
            <person name="Cuomo C.A."/>
        </authorList>
    </citation>
    <scope>NUCLEOTIDE SEQUENCE [LARGE SCALE GENOMIC DNA]</scope>
    <source>
        <strain evidence="19">UAMH 3008</strain>
    </source>
</reference>
<dbReference type="InterPro" id="IPR009100">
    <property type="entry name" value="AcylCoA_DH/oxidase_NM_dom_sf"/>
</dbReference>
<protein>
    <recommendedName>
        <fullName evidence="12">Acyl-coenzyme A oxidase</fullName>
    </recommendedName>
</protein>
<gene>
    <name evidence="18" type="ORF">EMCG_04529</name>
</gene>
<dbReference type="GO" id="GO:0071949">
    <property type="term" value="F:FAD binding"/>
    <property type="evidence" value="ECO:0007669"/>
    <property type="project" value="InterPro"/>
</dbReference>
<dbReference type="InterPro" id="IPR029320">
    <property type="entry name" value="Acyl-CoA_ox_N"/>
</dbReference>
<proteinExistence type="inferred from homology"/>
<keyword evidence="8" id="KW-0276">Fatty acid metabolism</keyword>